<evidence type="ECO:0000256" key="1">
    <source>
        <dbReference type="SAM" id="MobiDB-lite"/>
    </source>
</evidence>
<dbReference type="EMBL" id="NKQK01000020">
    <property type="protein sequence ID" value="PSS01525.1"/>
    <property type="molecule type" value="Genomic_DNA"/>
</dbReference>
<dbReference type="InterPro" id="IPR032795">
    <property type="entry name" value="DUF3741-assoc"/>
</dbReference>
<evidence type="ECO:0000259" key="3">
    <source>
        <dbReference type="Pfam" id="PF14383"/>
    </source>
</evidence>
<feature type="region of interest" description="Disordered" evidence="1">
    <location>
        <begin position="29"/>
        <end position="52"/>
    </location>
</feature>
<feature type="domain" description="DUF4378" evidence="2">
    <location>
        <begin position="770"/>
        <end position="913"/>
    </location>
</feature>
<evidence type="ECO:0000313" key="5">
    <source>
        <dbReference type="Proteomes" id="UP000241394"/>
    </source>
</evidence>
<protein>
    <submittedName>
        <fullName evidence="4">Protein LONGIFOLIA like</fullName>
    </submittedName>
</protein>
<feature type="compositionally biased region" description="Polar residues" evidence="1">
    <location>
        <begin position="377"/>
        <end position="386"/>
    </location>
</feature>
<dbReference type="OrthoDB" id="765769at2759"/>
<dbReference type="AlphaFoldDB" id="A0A2R6Q3U1"/>
<reference evidence="4 5" key="1">
    <citation type="submission" date="2017-07" db="EMBL/GenBank/DDBJ databases">
        <title>An improved, manually edited Actinidia chinensis var. chinensis (kiwifruit) genome highlights the challenges associated with draft genomes and gene prediction in plants.</title>
        <authorList>
            <person name="Pilkington S."/>
            <person name="Crowhurst R."/>
            <person name="Hilario E."/>
            <person name="Nardozza S."/>
            <person name="Fraser L."/>
            <person name="Peng Y."/>
            <person name="Gunaseelan K."/>
            <person name="Simpson R."/>
            <person name="Tahir J."/>
            <person name="Deroles S."/>
            <person name="Templeton K."/>
            <person name="Luo Z."/>
            <person name="Davy M."/>
            <person name="Cheng C."/>
            <person name="Mcneilage M."/>
            <person name="Scaglione D."/>
            <person name="Liu Y."/>
            <person name="Zhang Q."/>
            <person name="Datson P."/>
            <person name="De Silva N."/>
            <person name="Gardiner S."/>
            <person name="Bassett H."/>
            <person name="Chagne D."/>
            <person name="Mccallum J."/>
            <person name="Dzierzon H."/>
            <person name="Deng C."/>
            <person name="Wang Y.-Y."/>
            <person name="Barron N."/>
            <person name="Manako K."/>
            <person name="Bowen J."/>
            <person name="Foster T."/>
            <person name="Erridge Z."/>
            <person name="Tiffin H."/>
            <person name="Waite C."/>
            <person name="Davies K."/>
            <person name="Grierson E."/>
            <person name="Laing W."/>
            <person name="Kirk R."/>
            <person name="Chen X."/>
            <person name="Wood M."/>
            <person name="Montefiori M."/>
            <person name="Brummell D."/>
            <person name="Schwinn K."/>
            <person name="Catanach A."/>
            <person name="Fullerton C."/>
            <person name="Li D."/>
            <person name="Meiyalaghan S."/>
            <person name="Nieuwenhuizen N."/>
            <person name="Read N."/>
            <person name="Prakash R."/>
            <person name="Hunter D."/>
            <person name="Zhang H."/>
            <person name="Mckenzie M."/>
            <person name="Knabel M."/>
            <person name="Harris A."/>
            <person name="Allan A."/>
            <person name="Chen A."/>
            <person name="Janssen B."/>
            <person name="Plunkett B."/>
            <person name="Dwamena C."/>
            <person name="Voogd C."/>
            <person name="Leif D."/>
            <person name="Lafferty D."/>
            <person name="Souleyre E."/>
            <person name="Varkonyi-Gasic E."/>
            <person name="Gambi F."/>
            <person name="Hanley J."/>
            <person name="Yao J.-L."/>
            <person name="Cheung J."/>
            <person name="David K."/>
            <person name="Warren B."/>
            <person name="Marsh K."/>
            <person name="Snowden K."/>
            <person name="Lin-Wang K."/>
            <person name="Brian L."/>
            <person name="Martinez-Sanchez M."/>
            <person name="Wang M."/>
            <person name="Ileperuma N."/>
            <person name="Macnee N."/>
            <person name="Campin R."/>
            <person name="Mcatee P."/>
            <person name="Drummond R."/>
            <person name="Espley R."/>
            <person name="Ireland H."/>
            <person name="Wu R."/>
            <person name="Atkinson R."/>
            <person name="Karunairetnam S."/>
            <person name="Bulley S."/>
            <person name="Chunkath S."/>
            <person name="Hanley Z."/>
            <person name="Storey R."/>
            <person name="Thrimawithana A."/>
            <person name="Thomson S."/>
            <person name="David C."/>
            <person name="Testolin R."/>
        </authorList>
    </citation>
    <scope>NUCLEOTIDE SEQUENCE [LARGE SCALE GENOMIC DNA]</scope>
    <source>
        <strain evidence="5">cv. Red5</strain>
        <tissue evidence="4">Young leaf</tissue>
    </source>
</reference>
<dbReference type="Proteomes" id="UP000241394">
    <property type="component" value="Chromosome LG20"/>
</dbReference>
<dbReference type="PANTHER" id="PTHR21726:SF29">
    <property type="entry name" value="EXPRESSED PROTEIN"/>
    <property type="match status" value="1"/>
</dbReference>
<organism evidence="4 5">
    <name type="scientific">Actinidia chinensis var. chinensis</name>
    <name type="common">Chinese soft-hair kiwi</name>
    <dbReference type="NCBI Taxonomy" id="1590841"/>
    <lineage>
        <taxon>Eukaryota</taxon>
        <taxon>Viridiplantae</taxon>
        <taxon>Streptophyta</taxon>
        <taxon>Embryophyta</taxon>
        <taxon>Tracheophyta</taxon>
        <taxon>Spermatophyta</taxon>
        <taxon>Magnoliopsida</taxon>
        <taxon>eudicotyledons</taxon>
        <taxon>Gunneridae</taxon>
        <taxon>Pentapetalae</taxon>
        <taxon>asterids</taxon>
        <taxon>Ericales</taxon>
        <taxon>Actinidiaceae</taxon>
        <taxon>Actinidia</taxon>
    </lineage>
</organism>
<name>A0A2R6Q3U1_ACTCC</name>
<feature type="region of interest" description="Disordered" evidence="1">
    <location>
        <begin position="329"/>
        <end position="460"/>
    </location>
</feature>
<dbReference type="OMA" id="KSWDGCL"/>
<feature type="region of interest" description="Disordered" evidence="1">
    <location>
        <begin position="613"/>
        <end position="634"/>
    </location>
</feature>
<dbReference type="Gramene" id="PSS01525">
    <property type="protein sequence ID" value="PSS01525"/>
    <property type="gene ID" value="CEY00_Acc22882"/>
</dbReference>
<dbReference type="STRING" id="1590841.A0A2R6Q3U1"/>
<dbReference type="InParanoid" id="A0A2R6Q3U1"/>
<dbReference type="FunCoup" id="A0A2R6Q3U1">
    <property type="interactions" value="3576"/>
</dbReference>
<comment type="caution">
    <text evidence="4">The sequence shown here is derived from an EMBL/GenBank/DDBJ whole genome shotgun (WGS) entry which is preliminary data.</text>
</comment>
<dbReference type="InterPro" id="IPR025486">
    <property type="entry name" value="DUF4378"/>
</dbReference>
<sequence length="921" mass="101702">MGGEKHGSKGGRGFLQLFDWNAKSRKKLFSGKSDLPDQPKQKKRNDGNLPTTRFNLLDEDEIVTGSSIKGSSDYSCASSVTDEEGYGTRAAGVVARLMGLDLLPTSNLQEPFSTPFFDSQSLRDAHHHRRNFESRHDHQTTHSGNLHNEVEFPVQKATESKPRQKTMNRPIEKFQTEILPPKSAKLIPITHHKLLSPIKSPGFITSKNAAHIMEAAAKIIEPGPQVSNKTKIPLIGNSSVPFKVRDLKEKAEAAQKASRNAEASSSIRRVETNAAKFLKGQSVNKSLNGLVDATSFRVSSDLEVFSGIKDKGKSGSLALQAKVNVQRREGLVPSGGSTSKSCLNERSEVTPSQPFNFQSNSQNNMQKKPSMHKTSGVLRQNNQKQNCLIDKGKLSPKSSLPDSQGRKVMSGDSSIRRHKNLSNYGGNSKVGARKLSPEIADGKREVPNSSTRNFPRKKRSIDGNFHEDKVQVVDSLLVNKTEKPTLCDSVLDRHFTWAEDRKRKGLDVVSFTFTAPMTRLVPGDEISRPMSEKSTVFSADYGGKKVQLNSDGTNSRKLSSKRCNVTEADDLSILLEQKLRELTNGVESSRCRAGMAGNSVSIFQDSVPTFKAVPTTPTSRNQKSQDGTQREKLGGLYGSNFSSTDFLGLTTKHKLQGTVEMDEFSSDDTATRKSLHYRHPSPISVLEPSFLTESCNSSDTADTNSIEGSKRCSSVQAQEVLCTSSSKKFLLTEIDTELSDSASSTSSGTVARSSDISSSKSHFVGSTKWEVEYVKEILLNVDLMFKDFALGRASKSVNPNLFELLENREEGLETQGNEPKLRRKVLFDCVSECMDLRCRTWAKGLSTLRRKELLVEEVYKEISRWQGTGDSMVDDLVDKDMSSSYGKWLDFEVEAFELGVEIEGRILNSLVNEVVADILVL</sequence>
<dbReference type="Pfam" id="PF14383">
    <property type="entry name" value="VARLMGL"/>
    <property type="match status" value="1"/>
</dbReference>
<accession>A0A2R6Q3U1</accession>
<keyword evidence="5" id="KW-1185">Reference proteome</keyword>
<reference evidence="5" key="2">
    <citation type="journal article" date="2018" name="BMC Genomics">
        <title>A manually annotated Actinidia chinensis var. chinensis (kiwifruit) genome highlights the challenges associated with draft genomes and gene prediction in plants.</title>
        <authorList>
            <person name="Pilkington S.M."/>
            <person name="Crowhurst R."/>
            <person name="Hilario E."/>
            <person name="Nardozza S."/>
            <person name="Fraser L."/>
            <person name="Peng Y."/>
            <person name="Gunaseelan K."/>
            <person name="Simpson R."/>
            <person name="Tahir J."/>
            <person name="Deroles S.C."/>
            <person name="Templeton K."/>
            <person name="Luo Z."/>
            <person name="Davy M."/>
            <person name="Cheng C."/>
            <person name="McNeilage M."/>
            <person name="Scaglione D."/>
            <person name="Liu Y."/>
            <person name="Zhang Q."/>
            <person name="Datson P."/>
            <person name="De Silva N."/>
            <person name="Gardiner S.E."/>
            <person name="Bassett H."/>
            <person name="Chagne D."/>
            <person name="McCallum J."/>
            <person name="Dzierzon H."/>
            <person name="Deng C."/>
            <person name="Wang Y.Y."/>
            <person name="Barron L."/>
            <person name="Manako K."/>
            <person name="Bowen J."/>
            <person name="Foster T.M."/>
            <person name="Erridge Z.A."/>
            <person name="Tiffin H."/>
            <person name="Waite C.N."/>
            <person name="Davies K.M."/>
            <person name="Grierson E.P."/>
            <person name="Laing W.A."/>
            <person name="Kirk R."/>
            <person name="Chen X."/>
            <person name="Wood M."/>
            <person name="Montefiori M."/>
            <person name="Brummell D.A."/>
            <person name="Schwinn K.E."/>
            <person name="Catanach A."/>
            <person name="Fullerton C."/>
            <person name="Li D."/>
            <person name="Meiyalaghan S."/>
            <person name="Nieuwenhuizen N."/>
            <person name="Read N."/>
            <person name="Prakash R."/>
            <person name="Hunter D."/>
            <person name="Zhang H."/>
            <person name="McKenzie M."/>
            <person name="Knabel M."/>
            <person name="Harris A."/>
            <person name="Allan A.C."/>
            <person name="Gleave A."/>
            <person name="Chen A."/>
            <person name="Janssen B.J."/>
            <person name="Plunkett B."/>
            <person name="Ampomah-Dwamena C."/>
            <person name="Voogd C."/>
            <person name="Leif D."/>
            <person name="Lafferty D."/>
            <person name="Souleyre E.J.F."/>
            <person name="Varkonyi-Gasic E."/>
            <person name="Gambi F."/>
            <person name="Hanley J."/>
            <person name="Yao J.L."/>
            <person name="Cheung J."/>
            <person name="David K.M."/>
            <person name="Warren B."/>
            <person name="Marsh K."/>
            <person name="Snowden K.C."/>
            <person name="Lin-Wang K."/>
            <person name="Brian L."/>
            <person name="Martinez-Sanchez M."/>
            <person name="Wang M."/>
            <person name="Ileperuma N."/>
            <person name="Macnee N."/>
            <person name="Campin R."/>
            <person name="McAtee P."/>
            <person name="Drummond R.S.M."/>
            <person name="Espley R.V."/>
            <person name="Ireland H.S."/>
            <person name="Wu R."/>
            <person name="Atkinson R.G."/>
            <person name="Karunairetnam S."/>
            <person name="Bulley S."/>
            <person name="Chunkath S."/>
            <person name="Hanley Z."/>
            <person name="Storey R."/>
            <person name="Thrimawithana A.H."/>
            <person name="Thomson S."/>
            <person name="David C."/>
            <person name="Testolin R."/>
            <person name="Huang H."/>
            <person name="Hellens R.P."/>
            <person name="Schaffer R.J."/>
        </authorList>
    </citation>
    <scope>NUCLEOTIDE SEQUENCE [LARGE SCALE GENOMIC DNA]</scope>
    <source>
        <strain evidence="5">cv. Red5</strain>
    </source>
</reference>
<dbReference type="PANTHER" id="PTHR21726">
    <property type="entry name" value="PHOSPHATIDYLINOSITOL N-ACETYLGLUCOSAMINYLTRANSFERASE SUBUNIT P DOWN SYNDROME CRITICAL REGION PROTEIN 5 -RELATED"/>
    <property type="match status" value="1"/>
</dbReference>
<dbReference type="Pfam" id="PF14309">
    <property type="entry name" value="DUF4378"/>
    <property type="match status" value="1"/>
</dbReference>
<feature type="compositionally biased region" description="Low complexity" evidence="1">
    <location>
        <begin position="351"/>
        <end position="368"/>
    </location>
</feature>
<gene>
    <name evidence="4" type="ORF">CEY00_Acc22882</name>
</gene>
<feature type="compositionally biased region" description="Polar residues" evidence="1">
    <location>
        <begin position="615"/>
        <end position="627"/>
    </location>
</feature>
<proteinExistence type="predicted"/>
<feature type="domain" description="DUF3741" evidence="3">
    <location>
        <begin position="78"/>
        <end position="107"/>
    </location>
</feature>
<evidence type="ECO:0000313" key="4">
    <source>
        <dbReference type="EMBL" id="PSS01525.1"/>
    </source>
</evidence>
<evidence type="ECO:0000259" key="2">
    <source>
        <dbReference type="Pfam" id="PF14309"/>
    </source>
</evidence>
<feature type="compositionally biased region" description="Basic and acidic residues" evidence="1">
    <location>
        <begin position="34"/>
        <end position="46"/>
    </location>
</feature>